<dbReference type="EMBL" id="SUMF01000009">
    <property type="protein sequence ID" value="TJZ73596.1"/>
    <property type="molecule type" value="Genomic_DNA"/>
</dbReference>
<feature type="region of interest" description="Disordered" evidence="5">
    <location>
        <begin position="213"/>
        <end position="272"/>
    </location>
</feature>
<dbReference type="GO" id="GO:0008234">
    <property type="term" value="F:cysteine-type peptidase activity"/>
    <property type="evidence" value="ECO:0007669"/>
    <property type="project" value="UniProtKB-KW"/>
</dbReference>
<evidence type="ECO:0000256" key="1">
    <source>
        <dbReference type="ARBA" id="ARBA00007074"/>
    </source>
</evidence>
<dbReference type="Pfam" id="PF00877">
    <property type="entry name" value="NLPC_P60"/>
    <property type="match status" value="1"/>
</dbReference>
<evidence type="ECO:0000256" key="4">
    <source>
        <dbReference type="ARBA" id="ARBA00022807"/>
    </source>
</evidence>
<dbReference type="InterPro" id="IPR051202">
    <property type="entry name" value="Peptidase_C40"/>
</dbReference>
<dbReference type="PANTHER" id="PTHR47053:SF1">
    <property type="entry name" value="MUREIN DD-ENDOPEPTIDASE MEPH-RELATED"/>
    <property type="match status" value="1"/>
</dbReference>
<proteinExistence type="inferred from homology"/>
<feature type="compositionally biased region" description="Basic and acidic residues" evidence="5">
    <location>
        <begin position="55"/>
        <end position="66"/>
    </location>
</feature>
<feature type="domain" description="NlpC/P60" evidence="7">
    <location>
        <begin position="71"/>
        <end position="195"/>
    </location>
</feature>
<feature type="compositionally biased region" description="Polar residues" evidence="5">
    <location>
        <begin position="39"/>
        <end position="53"/>
    </location>
</feature>
<evidence type="ECO:0000256" key="3">
    <source>
        <dbReference type="ARBA" id="ARBA00022801"/>
    </source>
</evidence>
<dbReference type="SUPFAM" id="SSF54001">
    <property type="entry name" value="Cysteine proteinases"/>
    <property type="match status" value="1"/>
</dbReference>
<dbReference type="Proteomes" id="UP000310016">
    <property type="component" value="Unassembled WGS sequence"/>
</dbReference>
<evidence type="ECO:0000259" key="7">
    <source>
        <dbReference type="PROSITE" id="PS51935"/>
    </source>
</evidence>
<keyword evidence="3" id="KW-0378">Hydrolase</keyword>
<comment type="caution">
    <text evidence="8">The sequence shown here is derived from an EMBL/GenBank/DDBJ whole genome shotgun (WGS) entry which is preliminary data.</text>
</comment>
<feature type="chain" id="PRO_5020965487" evidence="6">
    <location>
        <begin position="25"/>
        <end position="272"/>
    </location>
</feature>
<name>A0A4U0PY88_9NEIS</name>
<evidence type="ECO:0000313" key="8">
    <source>
        <dbReference type="EMBL" id="TJZ73596.1"/>
    </source>
</evidence>
<dbReference type="Gene3D" id="3.90.1720.10">
    <property type="entry name" value="endopeptidase domain like (from Nostoc punctiforme)"/>
    <property type="match status" value="1"/>
</dbReference>
<dbReference type="AlphaFoldDB" id="A0A4U0PY88"/>
<keyword evidence="4" id="KW-0788">Thiol protease</keyword>
<gene>
    <name evidence="8" type="ORF">FAZ21_10300</name>
</gene>
<reference evidence="8 9" key="1">
    <citation type="submission" date="2019-04" db="EMBL/GenBank/DDBJ databases">
        <title>Chitiniphilus eburnea sp. nov., a novel chitinolytic bacterium isolated from aquaculture sludge.</title>
        <authorList>
            <person name="Sheng M."/>
        </authorList>
    </citation>
    <scope>NUCLEOTIDE SEQUENCE [LARGE SCALE GENOMIC DNA]</scope>
    <source>
        <strain evidence="8 9">HX-2-15</strain>
    </source>
</reference>
<evidence type="ECO:0000256" key="2">
    <source>
        <dbReference type="ARBA" id="ARBA00022670"/>
    </source>
</evidence>
<evidence type="ECO:0000256" key="6">
    <source>
        <dbReference type="SAM" id="SignalP"/>
    </source>
</evidence>
<dbReference type="GO" id="GO:0006508">
    <property type="term" value="P:proteolysis"/>
    <property type="evidence" value="ECO:0007669"/>
    <property type="project" value="UniProtKB-KW"/>
</dbReference>
<dbReference type="PROSITE" id="PS51935">
    <property type="entry name" value="NLPC_P60"/>
    <property type="match status" value="1"/>
</dbReference>
<organism evidence="8 9">
    <name type="scientific">Chitiniphilus eburneus</name>
    <dbReference type="NCBI Taxonomy" id="2571148"/>
    <lineage>
        <taxon>Bacteria</taxon>
        <taxon>Pseudomonadati</taxon>
        <taxon>Pseudomonadota</taxon>
        <taxon>Betaproteobacteria</taxon>
        <taxon>Neisseriales</taxon>
        <taxon>Chitinibacteraceae</taxon>
        <taxon>Chitiniphilus</taxon>
    </lineage>
</organism>
<protein>
    <submittedName>
        <fullName evidence="8">NlpC/P60 family protein</fullName>
    </submittedName>
</protein>
<feature type="signal peptide" evidence="6">
    <location>
        <begin position="1"/>
        <end position="24"/>
    </location>
</feature>
<dbReference type="PANTHER" id="PTHR47053">
    <property type="entry name" value="MUREIN DD-ENDOPEPTIDASE MEPH-RELATED"/>
    <property type="match status" value="1"/>
</dbReference>
<keyword evidence="2" id="KW-0645">Protease</keyword>
<dbReference type="InterPro" id="IPR000064">
    <property type="entry name" value="NLP_P60_dom"/>
</dbReference>
<keyword evidence="9" id="KW-1185">Reference proteome</keyword>
<keyword evidence="6" id="KW-0732">Signal</keyword>
<sequence>MIISRRTRSAFVALLFTQFLSASFADEPTPAPASPQAHWAQQLSEGASDTPSGTEPKKNWGSKEGDPSQDQAAAQGLLLQAMGLIGVKYKYGGNDPESGLDCSGFVRYVFQSAMNVALPHNALAMSRLGATIERDALKPGDLVFFNTLGRAFSHVGIYLGEDRFIHAPRAGRAVEIENINLSYWKTRWNGARRVDGSSMTGVNVAALLATAGTPPARATGDDGGSCRKVTTGKGKKKRTTTVCERKPDTKPGTKAKKARATKPAASGKKKKR</sequence>
<dbReference type="InterPro" id="IPR038765">
    <property type="entry name" value="Papain-like_cys_pep_sf"/>
</dbReference>
<accession>A0A4U0PY88</accession>
<evidence type="ECO:0000256" key="5">
    <source>
        <dbReference type="SAM" id="MobiDB-lite"/>
    </source>
</evidence>
<comment type="similarity">
    <text evidence="1">Belongs to the peptidase C40 family.</text>
</comment>
<dbReference type="OrthoDB" id="9807055at2"/>
<evidence type="ECO:0000313" key="9">
    <source>
        <dbReference type="Proteomes" id="UP000310016"/>
    </source>
</evidence>
<feature type="region of interest" description="Disordered" evidence="5">
    <location>
        <begin position="30"/>
        <end position="71"/>
    </location>
</feature>